<evidence type="ECO:0000313" key="2">
    <source>
        <dbReference type="EMBL" id="MFC3964178.1"/>
    </source>
</evidence>
<keyword evidence="1" id="KW-0472">Membrane</keyword>
<dbReference type="RefSeq" id="WP_378613952.1">
    <property type="nucleotide sequence ID" value="NZ_JBHSAX010000017.1"/>
</dbReference>
<accession>A0ABV8DW37</accession>
<feature type="transmembrane region" description="Helical" evidence="1">
    <location>
        <begin position="21"/>
        <end position="41"/>
    </location>
</feature>
<comment type="caution">
    <text evidence="2">The sequence shown here is derived from an EMBL/GenBank/DDBJ whole genome shotgun (WGS) entry which is preliminary data.</text>
</comment>
<evidence type="ECO:0000256" key="1">
    <source>
        <dbReference type="SAM" id="Phobius"/>
    </source>
</evidence>
<dbReference type="Proteomes" id="UP001595696">
    <property type="component" value="Unassembled WGS sequence"/>
</dbReference>
<feature type="transmembrane region" description="Helical" evidence="1">
    <location>
        <begin position="78"/>
        <end position="97"/>
    </location>
</feature>
<keyword evidence="1" id="KW-1133">Transmembrane helix</keyword>
<sequence>MADTARSLSIPATGPAAPRPVRVACAGFLTALAAGVLEGLARIDETGAAPLLWRGALYLLVLAVVLRMVHGDRWARGLLTVGIGVAGLASLVVEPAARLLSADSLTDPFAALGPHGLLLAAVRAVHVLAVLVAVAAMYTPAARRWFARAGGAAVPVRTRRSRPA</sequence>
<feature type="transmembrane region" description="Helical" evidence="1">
    <location>
        <begin position="47"/>
        <end position="66"/>
    </location>
</feature>
<evidence type="ECO:0000313" key="3">
    <source>
        <dbReference type="Proteomes" id="UP001595696"/>
    </source>
</evidence>
<organism evidence="2 3">
    <name type="scientific">Nocardia jiangsuensis</name>
    <dbReference type="NCBI Taxonomy" id="1691563"/>
    <lineage>
        <taxon>Bacteria</taxon>
        <taxon>Bacillati</taxon>
        <taxon>Actinomycetota</taxon>
        <taxon>Actinomycetes</taxon>
        <taxon>Mycobacteriales</taxon>
        <taxon>Nocardiaceae</taxon>
        <taxon>Nocardia</taxon>
    </lineage>
</organism>
<keyword evidence="3" id="KW-1185">Reference proteome</keyword>
<keyword evidence="1" id="KW-0812">Transmembrane</keyword>
<gene>
    <name evidence="2" type="ORF">ACFO0B_19505</name>
</gene>
<feature type="transmembrane region" description="Helical" evidence="1">
    <location>
        <begin position="117"/>
        <end position="138"/>
    </location>
</feature>
<name>A0ABV8DW37_9NOCA</name>
<dbReference type="EMBL" id="JBHSAX010000017">
    <property type="protein sequence ID" value="MFC3964178.1"/>
    <property type="molecule type" value="Genomic_DNA"/>
</dbReference>
<protein>
    <submittedName>
        <fullName evidence="2">Uncharacterized protein</fullName>
    </submittedName>
</protein>
<proteinExistence type="predicted"/>
<reference evidence="3" key="1">
    <citation type="journal article" date="2019" name="Int. J. Syst. Evol. Microbiol.">
        <title>The Global Catalogue of Microorganisms (GCM) 10K type strain sequencing project: providing services to taxonomists for standard genome sequencing and annotation.</title>
        <authorList>
            <consortium name="The Broad Institute Genomics Platform"/>
            <consortium name="The Broad Institute Genome Sequencing Center for Infectious Disease"/>
            <person name="Wu L."/>
            <person name="Ma J."/>
        </authorList>
    </citation>
    <scope>NUCLEOTIDE SEQUENCE [LARGE SCALE GENOMIC DNA]</scope>
    <source>
        <strain evidence="3">CGMCC 4.7330</strain>
    </source>
</reference>